<feature type="compositionally biased region" description="Low complexity" evidence="1">
    <location>
        <begin position="222"/>
        <end position="236"/>
    </location>
</feature>
<evidence type="ECO:0000313" key="2">
    <source>
        <dbReference type="EMBL" id="BEI94429.1"/>
    </source>
</evidence>
<feature type="region of interest" description="Disordered" evidence="1">
    <location>
        <begin position="198"/>
        <end position="279"/>
    </location>
</feature>
<name>A0AA48L9D7_9TREE</name>
<evidence type="ECO:0000256" key="1">
    <source>
        <dbReference type="SAM" id="MobiDB-lite"/>
    </source>
</evidence>
<dbReference type="GeneID" id="85498299"/>
<accession>A0AA48L9D7</accession>
<reference evidence="2" key="1">
    <citation type="journal article" date="2023" name="BMC Genomics">
        <title>Chromosome-level genome assemblies of Cutaneotrichosporon spp. (Trichosporonales, Basidiomycota) reveal imbalanced evolution between nucleotide sequences and chromosome synteny.</title>
        <authorList>
            <person name="Kobayashi Y."/>
            <person name="Kayamori A."/>
            <person name="Aoki K."/>
            <person name="Shiwa Y."/>
            <person name="Matsutani M."/>
            <person name="Fujita N."/>
            <person name="Sugita T."/>
            <person name="Iwasaki W."/>
            <person name="Tanaka N."/>
            <person name="Takashima M."/>
        </authorList>
    </citation>
    <scope>NUCLEOTIDE SEQUENCE</scope>
    <source>
        <strain evidence="2">HIS019</strain>
    </source>
</reference>
<organism evidence="2 3">
    <name type="scientific">Cutaneotrichosporon cavernicola</name>
    <dbReference type="NCBI Taxonomy" id="279322"/>
    <lineage>
        <taxon>Eukaryota</taxon>
        <taxon>Fungi</taxon>
        <taxon>Dikarya</taxon>
        <taxon>Basidiomycota</taxon>
        <taxon>Agaricomycotina</taxon>
        <taxon>Tremellomycetes</taxon>
        <taxon>Trichosporonales</taxon>
        <taxon>Trichosporonaceae</taxon>
        <taxon>Cutaneotrichosporon</taxon>
    </lineage>
</organism>
<evidence type="ECO:0000313" key="3">
    <source>
        <dbReference type="Proteomes" id="UP001233271"/>
    </source>
</evidence>
<dbReference type="RefSeq" id="XP_060459694.1">
    <property type="nucleotide sequence ID" value="XM_060603396.1"/>
</dbReference>
<sequence length="279" mass="30719">MDCASAERQVRFAAQKASRRLAKALDASSEDTRSMPAVDQIDFDMSVLDVVLGLNDQMGAECYNAGTQIDATVKGWHQWLVELTEDVIEVAQHATAGTRFQSQVSEWSRSPTLPSVIVTCMDQIWSINDSFEYHAHRRPWKDAAPYVDDSARCAPDDIDRASTWYGLVADPFGDKPRIFTTIVHADGRQVRHYGIWDSTATGPEGACNGPSDTHWTPQLTKSESASARSSPSSSASGKAKDLHLDDADVHIASENNDEEKQHPVVRWITPPSDNPPPCP</sequence>
<dbReference type="EMBL" id="AP028218">
    <property type="protein sequence ID" value="BEI94429.1"/>
    <property type="molecule type" value="Genomic_DNA"/>
</dbReference>
<dbReference type="KEGG" id="ccac:CcaHIS019_0700010"/>
<feature type="compositionally biased region" description="Basic and acidic residues" evidence="1">
    <location>
        <begin position="238"/>
        <end position="251"/>
    </location>
</feature>
<dbReference type="Proteomes" id="UP001233271">
    <property type="component" value="Chromosome 7a"/>
</dbReference>
<feature type="compositionally biased region" description="Polar residues" evidence="1">
    <location>
        <begin position="210"/>
        <end position="221"/>
    </location>
</feature>
<keyword evidence="3" id="KW-1185">Reference proteome</keyword>
<protein>
    <submittedName>
        <fullName evidence="2">Uncharacterized protein</fullName>
    </submittedName>
</protein>
<proteinExistence type="predicted"/>
<gene>
    <name evidence="2" type="ORF">CcaverHIS019_0700010</name>
</gene>
<dbReference type="AlphaFoldDB" id="A0AA48L9D7"/>